<accession>A0A2N8KR67</accession>
<dbReference type="EMBL" id="POQS01000001">
    <property type="protein sequence ID" value="PND35920.1"/>
    <property type="molecule type" value="Genomic_DNA"/>
</dbReference>
<dbReference type="GO" id="GO:0000271">
    <property type="term" value="P:polysaccharide biosynthetic process"/>
    <property type="evidence" value="ECO:0007669"/>
    <property type="project" value="InterPro"/>
</dbReference>
<evidence type="ECO:0000313" key="2">
    <source>
        <dbReference type="Proteomes" id="UP000235994"/>
    </source>
</evidence>
<dbReference type="CDD" id="cd16439">
    <property type="entry name" value="beta_Kdo_transferase_KpsC_2"/>
    <property type="match status" value="1"/>
</dbReference>
<dbReference type="Pfam" id="PF05159">
    <property type="entry name" value="Capsule_synth"/>
    <property type="match status" value="3"/>
</dbReference>
<comment type="caution">
    <text evidence="1">The sequence shown here is derived from an EMBL/GenBank/DDBJ whole genome shotgun (WGS) entry which is preliminary data.</text>
</comment>
<name>A0A2N8KR67_9BURK</name>
<reference evidence="1 2" key="1">
    <citation type="submission" date="2018-01" db="EMBL/GenBank/DDBJ databases">
        <title>The draft genome of an aniline degradation strain ANB-1.</title>
        <authorList>
            <person name="Zhang L."/>
            <person name="Jiang J."/>
        </authorList>
    </citation>
    <scope>NUCLEOTIDE SEQUENCE [LARGE SCALE GENOMIC DNA]</scope>
    <source>
        <strain evidence="1 2">ANB-1</strain>
    </source>
</reference>
<protein>
    <submittedName>
        <fullName evidence="1">Beta-3-deoxy-D-manno-oct-2-ulosonic acid transferase</fullName>
    </submittedName>
</protein>
<organism evidence="1 2">
    <name type="scientific">Achromobacter pulmonis</name>
    <dbReference type="NCBI Taxonomy" id="1389932"/>
    <lineage>
        <taxon>Bacteria</taxon>
        <taxon>Pseudomonadati</taxon>
        <taxon>Pseudomonadota</taxon>
        <taxon>Betaproteobacteria</taxon>
        <taxon>Burkholderiales</taxon>
        <taxon>Alcaligenaceae</taxon>
        <taxon>Achromobacter</taxon>
    </lineage>
</organism>
<dbReference type="GO" id="GO:0015774">
    <property type="term" value="P:polysaccharide transport"/>
    <property type="evidence" value="ECO:0007669"/>
    <property type="project" value="InterPro"/>
</dbReference>
<dbReference type="AlphaFoldDB" id="A0A2N8KR67"/>
<gene>
    <name evidence="1" type="ORF">C1I89_02875</name>
</gene>
<dbReference type="Proteomes" id="UP000235994">
    <property type="component" value="Unassembled WGS sequence"/>
</dbReference>
<keyword evidence="2" id="KW-1185">Reference proteome</keyword>
<dbReference type="CDD" id="cd16440">
    <property type="entry name" value="beta_Kdo_transferase_KpsC_1"/>
    <property type="match status" value="1"/>
</dbReference>
<dbReference type="InterPro" id="IPR007833">
    <property type="entry name" value="Capsule_polysaccharide_synth"/>
</dbReference>
<keyword evidence="1" id="KW-0808">Transferase</keyword>
<sequence length="669" mass="74663">MGEPVVPVRTAKQLSQQGLRGLAGWGFRPSTHKPRAIAAKHGLPFIGLEDGFLRSYGTGREHPTLSIVVDPEGIYYAAGQPSALENLLTSDKDLLAGEGACYAQARDRIISEGLSKYNLAPDLRPESFLRPGRRVLVVDQTAGDVSVERGMANAQSFATMLAAAREENPDATIYVKTHPEVSRGAKRGYLSDIASDPRTVMLRDPASPASVLRHMDRVYVVTSHMGFEALLHGVPVTCFGMPWYAGWGSTDDRLACPRRNRARSVDELFSAAYLHYSRYLNPQTHERGTIFDVIDWLSFQRRMHQASTGRTIAVGYRRWKAENVKSFLGQSHRQVHFVPHAEAANRLALTPEDRLVVWGANPSEAVASLAQRSGAKLLRMEDGFIRSVGLGSDFIPPHSLVIDRHGLYFDARQPSGLEQLLNTHEFTDIDRRRAASVRELIVKNGLTKYNIEPTTPPAWRQSGRRVVLVPGQVEDDASIKYGCPDIRDNLSLLKAARQACPDAFLVYKPHPDVMVRNRAGRVHRNDALRYADAIETQVSIVSCIEACDELHTMTSLSGFDALLRGKTVVTYGNPFYAGWGLTIDHARIARRNRQLTLDELVAGAMLHYPAYWDWTLNGFTSCEAAITQIIRKRDQLIADNRLASVRKTYLQRQLHKVRLWAKAGFALKR</sequence>
<proteinExistence type="predicted"/>
<evidence type="ECO:0000313" key="1">
    <source>
        <dbReference type="EMBL" id="PND35920.1"/>
    </source>
</evidence>
<dbReference type="GO" id="GO:0016740">
    <property type="term" value="F:transferase activity"/>
    <property type="evidence" value="ECO:0007669"/>
    <property type="project" value="UniProtKB-KW"/>
</dbReference>